<dbReference type="AlphaFoldDB" id="A0A0A6XZV0"/>
<dbReference type="InterPro" id="IPR047200">
    <property type="entry name" value="MFS_YcaD-like"/>
</dbReference>
<organism evidence="9 11">
    <name type="scientific">Heyndrickxia ginsengihumi</name>
    <dbReference type="NCBI Taxonomy" id="363870"/>
    <lineage>
        <taxon>Bacteria</taxon>
        <taxon>Bacillati</taxon>
        <taxon>Bacillota</taxon>
        <taxon>Bacilli</taxon>
        <taxon>Bacillales</taxon>
        <taxon>Bacillaceae</taxon>
        <taxon>Heyndrickxia</taxon>
    </lineage>
</organism>
<keyword evidence="6 7" id="KW-0472">Membrane</keyword>
<evidence type="ECO:0000313" key="11">
    <source>
        <dbReference type="Proteomes" id="UP000030588"/>
    </source>
</evidence>
<name>A0A0A6XZV0_9BACI</name>
<keyword evidence="4 7" id="KW-0812">Transmembrane</keyword>
<dbReference type="PANTHER" id="PTHR23521">
    <property type="entry name" value="TRANSPORTER MFS SUPERFAMILY"/>
    <property type="match status" value="1"/>
</dbReference>
<accession>A0A0A6XZV0</accession>
<feature type="transmembrane region" description="Helical" evidence="7">
    <location>
        <begin position="360"/>
        <end position="380"/>
    </location>
</feature>
<dbReference type="OrthoDB" id="478565at2"/>
<feature type="transmembrane region" description="Helical" evidence="7">
    <location>
        <begin position="240"/>
        <end position="260"/>
    </location>
</feature>
<feature type="transmembrane region" description="Helical" evidence="7">
    <location>
        <begin position="203"/>
        <end position="220"/>
    </location>
</feature>
<dbReference type="InterPro" id="IPR020846">
    <property type="entry name" value="MFS_dom"/>
</dbReference>
<dbReference type="EMBL" id="JRUN01000019">
    <property type="protein sequence ID" value="KHD85627.1"/>
    <property type="molecule type" value="Genomic_DNA"/>
</dbReference>
<dbReference type="InterPro" id="IPR011701">
    <property type="entry name" value="MFS"/>
</dbReference>
<feature type="transmembrane region" description="Helical" evidence="7">
    <location>
        <begin position="330"/>
        <end position="354"/>
    </location>
</feature>
<keyword evidence="12" id="KW-1185">Reference proteome</keyword>
<dbReference type="PROSITE" id="PS50850">
    <property type="entry name" value="MFS"/>
    <property type="match status" value="1"/>
</dbReference>
<dbReference type="PANTHER" id="PTHR23521:SF2">
    <property type="entry name" value="TRANSPORTER MFS SUPERFAMILY"/>
    <property type="match status" value="1"/>
</dbReference>
<keyword evidence="5 7" id="KW-1133">Transmembrane helix</keyword>
<evidence type="ECO:0000313" key="10">
    <source>
        <dbReference type="EMBL" id="NEY21407.1"/>
    </source>
</evidence>
<evidence type="ECO:0000256" key="2">
    <source>
        <dbReference type="ARBA" id="ARBA00022448"/>
    </source>
</evidence>
<dbReference type="SUPFAM" id="SSF103473">
    <property type="entry name" value="MFS general substrate transporter"/>
    <property type="match status" value="1"/>
</dbReference>
<evidence type="ECO:0000256" key="7">
    <source>
        <dbReference type="SAM" id="Phobius"/>
    </source>
</evidence>
<dbReference type="PROSITE" id="PS00216">
    <property type="entry name" value="SUGAR_TRANSPORT_1"/>
    <property type="match status" value="1"/>
</dbReference>
<comment type="caution">
    <text evidence="9">The sequence shown here is derived from an EMBL/GenBank/DDBJ whole genome shotgun (WGS) entry which is preliminary data.</text>
</comment>
<dbReference type="Gene3D" id="1.20.1250.20">
    <property type="entry name" value="MFS general substrate transporter like domains"/>
    <property type="match status" value="2"/>
</dbReference>
<feature type="transmembrane region" description="Helical" evidence="7">
    <location>
        <begin position="160"/>
        <end position="179"/>
    </location>
</feature>
<proteinExistence type="predicted"/>
<dbReference type="InterPro" id="IPR005829">
    <property type="entry name" value="Sugar_transporter_CS"/>
</dbReference>
<feature type="transmembrane region" description="Helical" evidence="7">
    <location>
        <begin position="9"/>
        <end position="34"/>
    </location>
</feature>
<comment type="subcellular location">
    <subcellularLocation>
        <location evidence="1">Cell membrane</location>
        <topology evidence="1">Multi-pass membrane protein</topology>
    </subcellularLocation>
</comment>
<reference evidence="9 11" key="1">
    <citation type="submission" date="2014-10" db="EMBL/GenBank/DDBJ databases">
        <title>Draft genome of phytase producing Bacillus ginsengihumi strain M2.11.</title>
        <authorList>
            <person name="Toymentseva A."/>
            <person name="Boulygina E.A."/>
            <person name="Kazakov S.V."/>
            <person name="Kayumov I."/>
            <person name="Suleimanova A.D."/>
            <person name="Mardanova A.M."/>
            <person name="Maria S.N."/>
            <person name="Sergey M.Y."/>
            <person name="Sharipova M.R."/>
        </authorList>
    </citation>
    <scope>NUCLEOTIDE SEQUENCE [LARGE SCALE GENOMIC DNA]</scope>
    <source>
        <strain evidence="9 11">M2.11</strain>
    </source>
</reference>
<feature type="transmembrane region" description="Helical" evidence="7">
    <location>
        <begin position="69"/>
        <end position="89"/>
    </location>
</feature>
<keyword evidence="3" id="KW-1003">Cell membrane</keyword>
<dbReference type="GO" id="GO:0005886">
    <property type="term" value="C:plasma membrane"/>
    <property type="evidence" value="ECO:0007669"/>
    <property type="project" value="UniProtKB-SubCell"/>
</dbReference>
<dbReference type="EMBL" id="JAAIWK010000033">
    <property type="protein sequence ID" value="NEY21407.1"/>
    <property type="molecule type" value="Genomic_DNA"/>
</dbReference>
<feature type="transmembrane region" description="Helical" evidence="7">
    <location>
        <begin position="46"/>
        <end position="62"/>
    </location>
</feature>
<feature type="transmembrane region" description="Helical" evidence="7">
    <location>
        <begin position="295"/>
        <end position="318"/>
    </location>
</feature>
<dbReference type="RefSeq" id="WP_025729676.1">
    <property type="nucleotide sequence ID" value="NZ_JAAIWK010000033.1"/>
</dbReference>
<evidence type="ECO:0000313" key="9">
    <source>
        <dbReference type="EMBL" id="KHD85627.1"/>
    </source>
</evidence>
<keyword evidence="2" id="KW-0813">Transport</keyword>
<evidence type="ECO:0000313" key="12">
    <source>
        <dbReference type="Proteomes" id="UP000476934"/>
    </source>
</evidence>
<dbReference type="CDD" id="cd17477">
    <property type="entry name" value="MFS_YcaD_like"/>
    <property type="match status" value="1"/>
</dbReference>
<dbReference type="InterPro" id="IPR036259">
    <property type="entry name" value="MFS_trans_sf"/>
</dbReference>
<feature type="domain" description="Major facilitator superfamily (MFS) profile" evidence="8">
    <location>
        <begin position="8"/>
        <end position="384"/>
    </location>
</feature>
<protein>
    <submittedName>
        <fullName evidence="9">MFS transporter</fullName>
    </submittedName>
</protein>
<evidence type="ECO:0000256" key="5">
    <source>
        <dbReference type="ARBA" id="ARBA00022989"/>
    </source>
</evidence>
<dbReference type="STRING" id="363870.NG54_08200"/>
<evidence type="ECO:0000259" key="8">
    <source>
        <dbReference type="PROSITE" id="PS50850"/>
    </source>
</evidence>
<reference evidence="10" key="2">
    <citation type="submission" date="2020-02" db="EMBL/GenBank/DDBJ databases">
        <authorList>
            <person name="Feng H."/>
        </authorList>
    </citation>
    <scope>NUCLEOTIDE SEQUENCE [LARGE SCALE GENOMIC DNA]</scope>
    <source>
        <strain evidence="10">Gsoil 114</strain>
    </source>
</reference>
<evidence type="ECO:0000256" key="3">
    <source>
        <dbReference type="ARBA" id="ARBA00022475"/>
    </source>
</evidence>
<evidence type="ECO:0000256" key="4">
    <source>
        <dbReference type="ARBA" id="ARBA00022692"/>
    </source>
</evidence>
<feature type="transmembrane region" description="Helical" evidence="7">
    <location>
        <begin position="272"/>
        <end position="289"/>
    </location>
</feature>
<sequence>MTKKERLRFWILVSMISISGFSQGMILPLISIIFEKDGIHSSLNGLNATALYIGVLLASPLMEVPLKKFGYKPLILFGGLSVTLSLFLFSTWKSFWFWFFLRLFIGIGDHMLNFTTQTWITYFSKKENLGRNISLYGLFFSLGFAIGPFMTRLLEINEKLPFIVTSLISLCIWCTILTLKNEFPEGDSDGASFISTIKRFGKVWKYAWVGLLPPLAYGFMETTLNSSFPIYAIRNGLDIDAVAMIIPAFSIGSIVFQLPLGILSDRYGRRNILIAVLLVGSICFIAAALCKGLAIGLFICFFLAGMAVGSTFSLGISFTSDLLPKSLLPAGNIMCGILFSCGSMIGPFVCGIIIDSVKGSSFFYLISFVLFSITISLFSFKNNVTVAKTL</sequence>
<reference evidence="10 12" key="3">
    <citation type="submission" date="2020-03" db="EMBL/GenBank/DDBJ databases">
        <title>Bacillus aquiflavi sp. nov., isolated from yellow water of strong flavor Chinese baijiu in Yibin region of China.</title>
        <authorList>
            <person name="Xie J."/>
        </authorList>
    </citation>
    <scope>NUCLEOTIDE SEQUENCE [LARGE SCALE GENOMIC DNA]</scope>
    <source>
        <strain evidence="10 12">Gsoil 114</strain>
    </source>
</reference>
<feature type="transmembrane region" description="Helical" evidence="7">
    <location>
        <begin position="133"/>
        <end position="154"/>
    </location>
</feature>
<dbReference type="Pfam" id="PF07690">
    <property type="entry name" value="MFS_1"/>
    <property type="match status" value="1"/>
</dbReference>
<evidence type="ECO:0000256" key="6">
    <source>
        <dbReference type="ARBA" id="ARBA00023136"/>
    </source>
</evidence>
<dbReference type="Proteomes" id="UP000476934">
    <property type="component" value="Unassembled WGS sequence"/>
</dbReference>
<evidence type="ECO:0000256" key="1">
    <source>
        <dbReference type="ARBA" id="ARBA00004651"/>
    </source>
</evidence>
<dbReference type="GO" id="GO:0022857">
    <property type="term" value="F:transmembrane transporter activity"/>
    <property type="evidence" value="ECO:0007669"/>
    <property type="project" value="InterPro"/>
</dbReference>
<dbReference type="Proteomes" id="UP000030588">
    <property type="component" value="Unassembled WGS sequence"/>
</dbReference>
<gene>
    <name evidence="10" type="ORF">G4D61_15795</name>
    <name evidence="9" type="ORF">NG54_08200</name>
</gene>